<keyword evidence="9" id="KW-1185">Reference proteome</keyword>
<dbReference type="InterPro" id="IPR007146">
    <property type="entry name" value="Sas10/Utp3/C1D"/>
</dbReference>
<dbReference type="EMBL" id="KV441548">
    <property type="protein sequence ID" value="OAG12553.1"/>
    <property type="molecule type" value="Genomic_DNA"/>
</dbReference>
<accession>A0A177CYF8</accession>
<dbReference type="PANTHER" id="PTHR13237:SF8">
    <property type="entry name" value="SOMETHING ABOUT SILENCING PROTEIN 10"/>
    <property type="match status" value="1"/>
</dbReference>
<keyword evidence="4" id="KW-0539">Nucleus</keyword>
<dbReference type="PANTHER" id="PTHR13237">
    <property type="entry name" value="SOMETHING ABOUT SILENCING PROTEIN 10-RELATED"/>
    <property type="match status" value="1"/>
</dbReference>
<dbReference type="InParanoid" id="A0A177CYF8"/>
<comment type="subcellular location">
    <subcellularLocation>
        <location evidence="1">Nucleus</location>
    </subcellularLocation>
</comment>
<dbReference type="Proteomes" id="UP000077069">
    <property type="component" value="Unassembled WGS sequence"/>
</dbReference>
<dbReference type="Pfam" id="PF09368">
    <property type="entry name" value="Sas10"/>
    <property type="match status" value="1"/>
</dbReference>
<evidence type="ECO:0000313" key="9">
    <source>
        <dbReference type="Proteomes" id="UP000077069"/>
    </source>
</evidence>
<feature type="domain" description="Sas10 C-terminal" evidence="7">
    <location>
        <begin position="569"/>
        <end position="647"/>
    </location>
</feature>
<reference evidence="8 9" key="1">
    <citation type="submission" date="2016-05" db="EMBL/GenBank/DDBJ databases">
        <title>Comparative analysis of secretome profiles of manganese(II)-oxidizing ascomycete fungi.</title>
        <authorList>
            <consortium name="DOE Joint Genome Institute"/>
            <person name="Zeiner C.A."/>
            <person name="Purvine S.O."/>
            <person name="Zink E.M."/>
            <person name="Wu S."/>
            <person name="Pasa-Tolic L."/>
            <person name="Chaput D.L."/>
            <person name="Haridas S."/>
            <person name="Grigoriev I.V."/>
            <person name="Santelli C.M."/>
            <person name="Hansel C.M."/>
        </authorList>
    </citation>
    <scope>NUCLEOTIDE SEQUENCE [LARGE SCALE GENOMIC DNA]</scope>
    <source>
        <strain evidence="8 9">AP3s5-JAC2a</strain>
    </source>
</reference>
<name>A0A177CYF8_9PLEO</name>
<evidence type="ECO:0000256" key="4">
    <source>
        <dbReference type="ARBA" id="ARBA00023242"/>
    </source>
</evidence>
<evidence type="ECO:0000256" key="2">
    <source>
        <dbReference type="ARBA" id="ARBA00010979"/>
    </source>
</evidence>
<dbReference type="RefSeq" id="XP_018042918.1">
    <property type="nucleotide sequence ID" value="XM_018177344.1"/>
</dbReference>
<feature type="region of interest" description="Disordered" evidence="6">
    <location>
        <begin position="609"/>
        <end position="629"/>
    </location>
</feature>
<feature type="compositionally biased region" description="Low complexity" evidence="6">
    <location>
        <begin position="534"/>
        <end position="546"/>
    </location>
</feature>
<organism evidence="8 9">
    <name type="scientific">Paraphaeosphaeria sporulosa</name>
    <dbReference type="NCBI Taxonomy" id="1460663"/>
    <lineage>
        <taxon>Eukaryota</taxon>
        <taxon>Fungi</taxon>
        <taxon>Dikarya</taxon>
        <taxon>Ascomycota</taxon>
        <taxon>Pezizomycotina</taxon>
        <taxon>Dothideomycetes</taxon>
        <taxon>Pleosporomycetidae</taxon>
        <taxon>Pleosporales</taxon>
        <taxon>Massarineae</taxon>
        <taxon>Didymosphaeriaceae</taxon>
        <taxon>Paraphaeosphaeria</taxon>
    </lineage>
</organism>
<sequence length="647" mass="72025">MGKKRKAGGRYGESKEPKEENSKLAISTYEDVADSEDEFHINRDKILLDDGPAAKKLRKWREEDEFLQPEDEEVLDYDEDDDEDDIEEERFDEDAEVDENDARKPEAEDDEDMEGWGPSKRDYYNADAIETEQDALDEEAEALRIQRKQLQSMTEADFGFDEDEWARQDGDAGADSGKVVTEVLPQLRITADMSEEERLKILRSRYPEFEPISQEYLRLQPVHDELAAAANAAARLIKAHTSKSGKWSATSLPVPMTITKYRACAAYLAAMSMYFAVLGSTAQEGNSIMIALDPAELHEHPVMESLLKTRTLWERVESLPVGDPMVEAALADELSVIDEASAVETGNDLDVAVKEKKPKKSKAQRAADLAQARSEARRAEKLRQTEEELASLASLTGSKALKASRKKKAEQPKINLLNAEDSDFGEETELTAHELAQKAAKKKSLRFYTSQITQKANKRDAAGKDQGGDADVPHRERLKDRQARLQAEAEKKGQNRAGPGAALGEGGDSSDEGDAEPPRPEDFEDEEGYYDMVAAKSNAKQQQKADRAAAYAKAAAEGAQVIEQEIIGEDGKRAITWAIEKNRGLTPHRKKQNRNPRVKKKIRYEAKKKALKSQKPVFDAGKKAKGGASYQGELTGIKKGLVRSRKL</sequence>
<keyword evidence="5" id="KW-0175">Coiled coil</keyword>
<feature type="region of interest" description="Disordered" evidence="6">
    <location>
        <begin position="61"/>
        <end position="121"/>
    </location>
</feature>
<dbReference type="GeneID" id="28760830"/>
<evidence type="ECO:0000259" key="7">
    <source>
        <dbReference type="Pfam" id="PF09368"/>
    </source>
</evidence>
<protein>
    <recommendedName>
        <fullName evidence="7">Sas10 C-terminal domain-containing protein</fullName>
    </recommendedName>
</protein>
<feature type="coiled-coil region" evidence="5">
    <location>
        <begin position="126"/>
        <end position="156"/>
    </location>
</feature>
<evidence type="ECO:0000256" key="1">
    <source>
        <dbReference type="ARBA" id="ARBA00004123"/>
    </source>
</evidence>
<feature type="region of interest" description="Disordered" evidence="6">
    <location>
        <begin position="453"/>
        <end position="546"/>
    </location>
</feature>
<dbReference type="STRING" id="1460663.A0A177CYF8"/>
<dbReference type="FunCoup" id="A0A177CYF8">
    <property type="interactions" value="366"/>
</dbReference>
<evidence type="ECO:0000256" key="5">
    <source>
        <dbReference type="SAM" id="Coils"/>
    </source>
</evidence>
<proteinExistence type="inferred from homology"/>
<feature type="compositionally biased region" description="Acidic residues" evidence="6">
    <location>
        <begin position="63"/>
        <end position="99"/>
    </location>
</feature>
<evidence type="ECO:0000313" key="8">
    <source>
        <dbReference type="EMBL" id="OAG12553.1"/>
    </source>
</evidence>
<gene>
    <name evidence="8" type="ORF">CC84DRAFT_1159843</name>
</gene>
<keyword evidence="3" id="KW-0597">Phosphoprotein</keyword>
<evidence type="ECO:0000256" key="3">
    <source>
        <dbReference type="ARBA" id="ARBA00022553"/>
    </source>
</evidence>
<feature type="compositionally biased region" description="Basic and acidic residues" evidence="6">
    <location>
        <begin position="457"/>
        <end position="493"/>
    </location>
</feature>
<dbReference type="GO" id="GO:0032040">
    <property type="term" value="C:small-subunit processome"/>
    <property type="evidence" value="ECO:0007669"/>
    <property type="project" value="TreeGrafter"/>
</dbReference>
<feature type="compositionally biased region" description="Basic and acidic residues" evidence="6">
    <location>
        <begin position="12"/>
        <end position="22"/>
    </location>
</feature>
<dbReference type="GO" id="GO:0000462">
    <property type="term" value="P:maturation of SSU-rRNA from tricistronic rRNA transcript (SSU-rRNA, 5.8S rRNA, LSU-rRNA)"/>
    <property type="evidence" value="ECO:0007669"/>
    <property type="project" value="TreeGrafter"/>
</dbReference>
<dbReference type="InterPro" id="IPR018972">
    <property type="entry name" value="Sas10_C_dom"/>
</dbReference>
<evidence type="ECO:0000256" key="6">
    <source>
        <dbReference type="SAM" id="MobiDB-lite"/>
    </source>
</evidence>
<dbReference type="AlphaFoldDB" id="A0A177CYF8"/>
<comment type="similarity">
    <text evidence="2">Belongs to the SAS10 family.</text>
</comment>
<dbReference type="OrthoDB" id="1924577at2759"/>
<dbReference type="Pfam" id="PF04000">
    <property type="entry name" value="Sas10_Utp3"/>
    <property type="match status" value="1"/>
</dbReference>
<feature type="region of interest" description="Disordered" evidence="6">
    <location>
        <begin position="1"/>
        <end position="24"/>
    </location>
</feature>